<evidence type="ECO:0000313" key="1">
    <source>
        <dbReference type="EMBL" id="KAJ8644410.1"/>
    </source>
</evidence>
<comment type="caution">
    <text evidence="1">The sequence shown here is derived from an EMBL/GenBank/DDBJ whole genome shotgun (WGS) entry which is preliminary data.</text>
</comment>
<name>A0ACC2MFD9_PERAE</name>
<keyword evidence="2" id="KW-1185">Reference proteome</keyword>
<protein>
    <submittedName>
        <fullName evidence="1">Uncharacterized protein</fullName>
    </submittedName>
</protein>
<dbReference type="Proteomes" id="UP001234297">
    <property type="component" value="Chromosome 2"/>
</dbReference>
<proteinExistence type="predicted"/>
<reference evidence="1 2" key="1">
    <citation type="journal article" date="2022" name="Hortic Res">
        <title>A haplotype resolved chromosomal level avocado genome allows analysis of novel avocado genes.</title>
        <authorList>
            <person name="Nath O."/>
            <person name="Fletcher S.J."/>
            <person name="Hayward A."/>
            <person name="Shaw L.M."/>
            <person name="Masouleh A.K."/>
            <person name="Furtado A."/>
            <person name="Henry R.J."/>
            <person name="Mitter N."/>
        </authorList>
    </citation>
    <scope>NUCLEOTIDE SEQUENCE [LARGE SCALE GENOMIC DNA]</scope>
    <source>
        <strain evidence="2">cv. Hass</strain>
    </source>
</reference>
<gene>
    <name evidence="1" type="ORF">MRB53_006158</name>
</gene>
<accession>A0ACC2MFD9</accession>
<sequence>MVGRCRGPNVELPPRHERDLRDVEVDELRRQVQQLQQSLERHEPFDHNGSHHNSDGLLEEIMKREILLEIRSTNLEVKHFLMSLFLIDVLHGIMVFNGIN</sequence>
<organism evidence="1 2">
    <name type="scientific">Persea americana</name>
    <name type="common">Avocado</name>
    <dbReference type="NCBI Taxonomy" id="3435"/>
    <lineage>
        <taxon>Eukaryota</taxon>
        <taxon>Viridiplantae</taxon>
        <taxon>Streptophyta</taxon>
        <taxon>Embryophyta</taxon>
        <taxon>Tracheophyta</taxon>
        <taxon>Spermatophyta</taxon>
        <taxon>Magnoliopsida</taxon>
        <taxon>Magnoliidae</taxon>
        <taxon>Laurales</taxon>
        <taxon>Lauraceae</taxon>
        <taxon>Persea</taxon>
    </lineage>
</organism>
<dbReference type="EMBL" id="CM056810">
    <property type="protein sequence ID" value="KAJ8644410.1"/>
    <property type="molecule type" value="Genomic_DNA"/>
</dbReference>
<evidence type="ECO:0000313" key="2">
    <source>
        <dbReference type="Proteomes" id="UP001234297"/>
    </source>
</evidence>